<dbReference type="InterPro" id="IPR001466">
    <property type="entry name" value="Beta-lactam-related"/>
</dbReference>
<dbReference type="Gene3D" id="3.40.710.10">
    <property type="entry name" value="DD-peptidase/beta-lactamase superfamily"/>
    <property type="match status" value="1"/>
</dbReference>
<evidence type="ECO:0000313" key="3">
    <source>
        <dbReference type="EMBL" id="WWD03835.1"/>
    </source>
</evidence>
<dbReference type="InterPro" id="IPR012338">
    <property type="entry name" value="Beta-lactam/transpept-like"/>
</dbReference>
<sequence length="499" mass="56043">MDLNNVFTPEFEERLKRLMGERQVPGCSIALVRRNSTANTWEELIKIYGTARDDQPVSSKTRFPIASNTKLFTVLALSKLLEENDFTFDTKIKDIVPEFKLVDKVAEARLSVADVCAHVSGVPGYNLGYKKGQTKFDIFKLFEHLAPSTEFRGGKSHQYSNMGYDLLGYIVEHLSKDTYRDYIWKNILEPLGMKTAGFSPDENTAKGYRCDIEEYFAQGSLSEVDMDVLGDESWDSSGGLIASAEDMVQWMKAFPTLPGYTSAAKPRSFDPSWGERWNYPYSSAVPTYGAGLYQMTYNGTSIQEHWGSLCGYRALTLWIEDVQLGLRVMTNGAAGEDVVNLIKMVVLEEYTEGKEVGLDEWVRRIELERAAKTARDCSDYRAISSTYPESPISGTFVCPGFPVLRLDETNFMNVRPNCVTLPFRPQLYGNLRPILCNMGNGRYEACFELTMAVDGRKSFGLPFHLQVEEGGKDRFEIFGLSGVGYGVDGDQCPAIFVRV</sequence>
<protein>
    <recommendedName>
        <fullName evidence="2">Beta-lactamase-related domain-containing protein</fullName>
    </recommendedName>
</protein>
<dbReference type="SUPFAM" id="SSF56601">
    <property type="entry name" value="beta-lactamase/transpeptidase-like"/>
    <property type="match status" value="1"/>
</dbReference>
<dbReference type="GeneID" id="91100695"/>
<evidence type="ECO:0000256" key="1">
    <source>
        <dbReference type="ARBA" id="ARBA00038215"/>
    </source>
</evidence>
<dbReference type="KEGG" id="ker:91100695"/>
<comment type="similarity">
    <text evidence="1">Belongs to the peptidase S12 family.</text>
</comment>
<gene>
    <name evidence="3" type="ORF">V865_001891</name>
</gene>
<dbReference type="PANTHER" id="PTHR46825">
    <property type="entry name" value="D-ALANYL-D-ALANINE-CARBOXYPEPTIDASE/ENDOPEPTIDASE AMPH"/>
    <property type="match status" value="1"/>
</dbReference>
<proteinExistence type="inferred from homology"/>
<dbReference type="Pfam" id="PF00144">
    <property type="entry name" value="Beta-lactamase"/>
    <property type="match status" value="1"/>
</dbReference>
<organism evidence="3 4">
    <name type="scientific">Kwoniella europaea PYCC6329</name>
    <dbReference type="NCBI Taxonomy" id="1423913"/>
    <lineage>
        <taxon>Eukaryota</taxon>
        <taxon>Fungi</taxon>
        <taxon>Dikarya</taxon>
        <taxon>Basidiomycota</taxon>
        <taxon>Agaricomycotina</taxon>
        <taxon>Tremellomycetes</taxon>
        <taxon>Tremellales</taxon>
        <taxon>Cryptococcaceae</taxon>
        <taxon>Kwoniella</taxon>
    </lineage>
</organism>
<evidence type="ECO:0000259" key="2">
    <source>
        <dbReference type="Pfam" id="PF00144"/>
    </source>
</evidence>
<dbReference type="AlphaFoldDB" id="A0AAX4KE82"/>
<evidence type="ECO:0000313" key="4">
    <source>
        <dbReference type="Proteomes" id="UP001358614"/>
    </source>
</evidence>
<keyword evidence="4" id="KW-1185">Reference proteome</keyword>
<dbReference type="EMBL" id="CP144089">
    <property type="protein sequence ID" value="WWD03835.1"/>
    <property type="molecule type" value="Genomic_DNA"/>
</dbReference>
<name>A0AAX4KE82_9TREE</name>
<reference evidence="3 4" key="1">
    <citation type="submission" date="2024-01" db="EMBL/GenBank/DDBJ databases">
        <title>Comparative genomics of Cryptococcus and Kwoniella reveals pathogenesis evolution and contrasting modes of karyotype evolution via chromosome fusion or intercentromeric recombination.</title>
        <authorList>
            <person name="Coelho M.A."/>
            <person name="David-Palma M."/>
            <person name="Shea T."/>
            <person name="Bowers K."/>
            <person name="McGinley-Smith S."/>
            <person name="Mohammad A.W."/>
            <person name="Gnirke A."/>
            <person name="Yurkov A.M."/>
            <person name="Nowrousian M."/>
            <person name="Sun S."/>
            <person name="Cuomo C.A."/>
            <person name="Heitman J."/>
        </authorList>
    </citation>
    <scope>NUCLEOTIDE SEQUENCE [LARGE SCALE GENOMIC DNA]</scope>
    <source>
        <strain evidence="3 4">PYCC6329</strain>
    </source>
</reference>
<dbReference type="RefSeq" id="XP_066081802.1">
    <property type="nucleotide sequence ID" value="XM_066225705.1"/>
</dbReference>
<dbReference type="InterPro" id="IPR050491">
    <property type="entry name" value="AmpC-like"/>
</dbReference>
<dbReference type="PANTHER" id="PTHR46825:SF9">
    <property type="entry name" value="BETA-LACTAMASE-RELATED DOMAIN-CONTAINING PROTEIN"/>
    <property type="match status" value="1"/>
</dbReference>
<accession>A0AAX4KE82</accession>
<dbReference type="Proteomes" id="UP001358614">
    <property type="component" value="Chromosome 1"/>
</dbReference>
<feature type="domain" description="Beta-lactamase-related" evidence="2">
    <location>
        <begin position="12"/>
        <end position="336"/>
    </location>
</feature>